<dbReference type="EMBL" id="JAZGSY010000437">
    <property type="protein sequence ID" value="KAL1836274.1"/>
    <property type="molecule type" value="Genomic_DNA"/>
</dbReference>
<evidence type="ECO:0000259" key="12">
    <source>
        <dbReference type="Pfam" id="PF04057"/>
    </source>
</evidence>
<dbReference type="InterPro" id="IPR012340">
    <property type="entry name" value="NA-bd_OB-fold"/>
</dbReference>
<keyword evidence="6 9" id="KW-0862">Zinc</keyword>
<accession>A0ABR3V3G1</accession>
<dbReference type="CDD" id="cd04476">
    <property type="entry name" value="RPA1_DBD_C"/>
    <property type="match status" value="1"/>
</dbReference>
<organism evidence="15 16">
    <name type="scientific">Humicola insolens</name>
    <name type="common">Soft-rot fungus</name>
    <dbReference type="NCBI Taxonomy" id="85995"/>
    <lineage>
        <taxon>Eukaryota</taxon>
        <taxon>Fungi</taxon>
        <taxon>Dikarya</taxon>
        <taxon>Ascomycota</taxon>
        <taxon>Pezizomycotina</taxon>
        <taxon>Sordariomycetes</taxon>
        <taxon>Sordariomycetidae</taxon>
        <taxon>Sordariales</taxon>
        <taxon>Chaetomiaceae</taxon>
        <taxon>Mycothermus</taxon>
    </lineage>
</organism>
<dbReference type="Pfam" id="PF01336">
    <property type="entry name" value="tRNA_anti-codon"/>
    <property type="match status" value="1"/>
</dbReference>
<dbReference type="SUPFAM" id="SSF50249">
    <property type="entry name" value="Nucleic acid-binding proteins"/>
    <property type="match status" value="4"/>
</dbReference>
<evidence type="ECO:0000256" key="3">
    <source>
        <dbReference type="ARBA" id="ARBA00022705"/>
    </source>
</evidence>
<feature type="domain" description="Replication factor-A protein 1 N-terminal" evidence="12">
    <location>
        <begin position="7"/>
        <end position="109"/>
    </location>
</feature>
<dbReference type="InterPro" id="IPR004365">
    <property type="entry name" value="NA-bd_OB_tRNA"/>
</dbReference>
<protein>
    <recommendedName>
        <fullName evidence="9">Replication protein A subunit</fullName>
    </recommendedName>
</protein>
<sequence>MAEQQITQGFIETVFIDPQRAAAQYPVPVLQCLHIKHLENKNGNTGSERYRIVLSDIRNFVQCMLATQANHVMHNNQLQRGSIVRLRQYQAQSVKGKNVMIVLDLEVIASLGTPEKIGDPKSVEGGSAERQNTAIGGAGFYGTKNEPTQETKPSVARQGPSRPAGGFGGGGGGGGSSLASTIYPIEAVSMFATKWTIKARVTSKSEIRHWHKQNGEGKLFSFNLLDETGEIRATAFNNEVDKFYDLIQEGSVYYISTPCRVQMAKKQFSNLPNDYELMLESGTVIEKAEDQSSVPQVRYNFCNLRDLNEVEKDATVDVIGVVKEVGNVDQIHSKTTQKPYDKRELKLVDDTGYSVRVTIWGRTATEFDAAPESVLAFKGTRVGEFGGNKTLSLLSSGTMSVDPDIPEAHKIKGWYEAGGRNSEFATHKSTSLGAATGRRDDIKTAAQVKEEHLGVDNPQYFSIKATIVYLKQENYAYPACLTQDCNKKVIDMGDGWKCEKCNVTHDRPRWRYILLMGASDHTGNLQLNAFDDSARIILGHTADELKEMEERDEKVAPVFEAASCRKWEFRCRAKMEMYNDEARIRYNVMSVTPMNYASEGHKLAEMIKQLSV</sequence>
<evidence type="ECO:0000256" key="8">
    <source>
        <dbReference type="ARBA" id="ARBA00023242"/>
    </source>
</evidence>
<dbReference type="NCBIfam" id="TIGR00617">
    <property type="entry name" value="rpa1"/>
    <property type="match status" value="1"/>
</dbReference>
<feature type="domain" description="Replication factor A C-terminal" evidence="13">
    <location>
        <begin position="460"/>
        <end position="603"/>
    </location>
</feature>
<comment type="caution">
    <text evidence="15">The sequence shown here is derived from an EMBL/GenBank/DDBJ whole genome shotgun (WGS) entry which is preliminary data.</text>
</comment>
<evidence type="ECO:0000256" key="1">
    <source>
        <dbReference type="ARBA" id="ARBA00004123"/>
    </source>
</evidence>
<evidence type="ECO:0000256" key="6">
    <source>
        <dbReference type="ARBA" id="ARBA00022833"/>
    </source>
</evidence>
<dbReference type="Gene3D" id="2.40.50.140">
    <property type="entry name" value="Nucleic acid-binding proteins"/>
    <property type="match status" value="4"/>
</dbReference>
<dbReference type="CDD" id="cd04474">
    <property type="entry name" value="RPA1_DBD_A"/>
    <property type="match status" value="1"/>
</dbReference>
<evidence type="ECO:0000259" key="11">
    <source>
        <dbReference type="Pfam" id="PF01336"/>
    </source>
</evidence>
<dbReference type="Pfam" id="PF16900">
    <property type="entry name" value="REPA_OB_2"/>
    <property type="match status" value="1"/>
</dbReference>
<evidence type="ECO:0000256" key="7">
    <source>
        <dbReference type="ARBA" id="ARBA00023125"/>
    </source>
</evidence>
<dbReference type="PANTHER" id="PTHR47165">
    <property type="entry name" value="OS03G0429900 PROTEIN"/>
    <property type="match status" value="1"/>
</dbReference>
<keyword evidence="5 9" id="KW-0863">Zinc-finger</keyword>
<dbReference type="InterPro" id="IPR031657">
    <property type="entry name" value="REPA_OB_2"/>
</dbReference>
<evidence type="ECO:0000256" key="9">
    <source>
        <dbReference type="RuleBase" id="RU364130"/>
    </source>
</evidence>
<evidence type="ECO:0000256" key="2">
    <source>
        <dbReference type="ARBA" id="ARBA00005690"/>
    </source>
</evidence>
<dbReference type="InterPro" id="IPR013955">
    <property type="entry name" value="Rep_factor-A_C"/>
</dbReference>
<keyword evidence="3 9" id="KW-0235">DNA replication</keyword>
<dbReference type="InterPro" id="IPR007199">
    <property type="entry name" value="Rep_factor-A_N"/>
</dbReference>
<dbReference type="CDD" id="cd04475">
    <property type="entry name" value="RPA1_DBD_B"/>
    <property type="match status" value="1"/>
</dbReference>
<dbReference type="Proteomes" id="UP001583172">
    <property type="component" value="Unassembled WGS sequence"/>
</dbReference>
<evidence type="ECO:0000313" key="15">
    <source>
        <dbReference type="EMBL" id="KAL1836274.1"/>
    </source>
</evidence>
<dbReference type="Pfam" id="PF08646">
    <property type="entry name" value="Rep_fac-A_C"/>
    <property type="match status" value="1"/>
</dbReference>
<dbReference type="PANTHER" id="PTHR47165:SF4">
    <property type="entry name" value="OS03G0429900 PROTEIN"/>
    <property type="match status" value="1"/>
</dbReference>
<keyword evidence="16" id="KW-1185">Reference proteome</keyword>
<evidence type="ECO:0000313" key="16">
    <source>
        <dbReference type="Proteomes" id="UP001583172"/>
    </source>
</evidence>
<evidence type="ECO:0000259" key="14">
    <source>
        <dbReference type="Pfam" id="PF16900"/>
    </source>
</evidence>
<evidence type="ECO:0000256" key="10">
    <source>
        <dbReference type="SAM" id="MobiDB-lite"/>
    </source>
</evidence>
<proteinExistence type="inferred from homology"/>
<feature type="domain" description="Replication protein A OB" evidence="14">
    <location>
        <begin position="304"/>
        <end position="402"/>
    </location>
</feature>
<comment type="subunit">
    <text evidence="9">Component of the heterotrimeric canonical replication protein A complex (RPA).</text>
</comment>
<evidence type="ECO:0000256" key="4">
    <source>
        <dbReference type="ARBA" id="ARBA00022723"/>
    </source>
</evidence>
<keyword evidence="8 9" id="KW-0539">Nucleus</keyword>
<evidence type="ECO:0000259" key="13">
    <source>
        <dbReference type="Pfam" id="PF08646"/>
    </source>
</evidence>
<dbReference type="InterPro" id="IPR047192">
    <property type="entry name" value="Euk_RPA1_DBD_C"/>
</dbReference>
<comment type="similarity">
    <text evidence="2 9">Belongs to the replication factor A protein 1 family.</text>
</comment>
<name>A0ABR3V3G1_HUMIN</name>
<dbReference type="Pfam" id="PF04057">
    <property type="entry name" value="Rep-A_N"/>
    <property type="match status" value="1"/>
</dbReference>
<comment type="subcellular location">
    <subcellularLocation>
        <location evidence="1 9">Nucleus</location>
    </subcellularLocation>
</comment>
<feature type="domain" description="OB" evidence="11">
    <location>
        <begin position="195"/>
        <end position="281"/>
    </location>
</feature>
<reference evidence="15 16" key="1">
    <citation type="journal article" date="2024" name="Commun. Biol.">
        <title>Comparative genomic analysis of thermophilic fungi reveals convergent evolutionary adaptations and gene losses.</title>
        <authorList>
            <person name="Steindorff A.S."/>
            <person name="Aguilar-Pontes M.V."/>
            <person name="Robinson A.J."/>
            <person name="Andreopoulos B."/>
            <person name="LaButti K."/>
            <person name="Kuo A."/>
            <person name="Mondo S."/>
            <person name="Riley R."/>
            <person name="Otillar R."/>
            <person name="Haridas S."/>
            <person name="Lipzen A."/>
            <person name="Grimwood J."/>
            <person name="Schmutz J."/>
            <person name="Clum A."/>
            <person name="Reid I.D."/>
            <person name="Moisan M.C."/>
            <person name="Butler G."/>
            <person name="Nguyen T.T.M."/>
            <person name="Dewar K."/>
            <person name="Conant G."/>
            <person name="Drula E."/>
            <person name="Henrissat B."/>
            <person name="Hansel C."/>
            <person name="Singer S."/>
            <person name="Hutchinson M.I."/>
            <person name="de Vries R.P."/>
            <person name="Natvig D.O."/>
            <person name="Powell A.J."/>
            <person name="Tsang A."/>
            <person name="Grigoriev I.V."/>
        </authorList>
    </citation>
    <scope>NUCLEOTIDE SEQUENCE [LARGE SCALE GENOMIC DNA]</scope>
    <source>
        <strain evidence="15 16">CBS 620.91</strain>
    </source>
</reference>
<dbReference type="CDD" id="cd04477">
    <property type="entry name" value="RPA1N"/>
    <property type="match status" value="1"/>
</dbReference>
<comment type="function">
    <text evidence="9">As part of the replication protein A (RPA/RP-A), a single-stranded DNA-binding heterotrimeric complex, may play an essential role in DNA replication, recombination and repair. Binds and stabilizes single-stranded DNA intermediates, preventing complementary DNA reannealing and recruiting different proteins involved in DNA metabolism.</text>
</comment>
<keyword evidence="7 9" id="KW-0238">DNA-binding</keyword>
<keyword evidence="4 9" id="KW-0479">Metal-binding</keyword>
<evidence type="ECO:0000256" key="5">
    <source>
        <dbReference type="ARBA" id="ARBA00022771"/>
    </source>
</evidence>
<dbReference type="InterPro" id="IPR004591">
    <property type="entry name" value="Rfa1"/>
</dbReference>
<gene>
    <name evidence="15" type="ORF">VTJ49DRAFT_5373</name>
</gene>
<feature type="region of interest" description="Disordered" evidence="10">
    <location>
        <begin position="134"/>
        <end position="173"/>
    </location>
</feature>